<comment type="caution">
    <text evidence="6">The sequence shown here is derived from an EMBL/GenBank/DDBJ whole genome shotgun (WGS) entry which is preliminary data.</text>
</comment>
<evidence type="ECO:0000313" key="6">
    <source>
        <dbReference type="EMBL" id="PMP62331.1"/>
    </source>
</evidence>
<reference evidence="6 7" key="1">
    <citation type="submission" date="2018-01" db="EMBL/GenBank/DDBJ databases">
        <title>Metagenomic assembled genomes from two thermal pools in the Uzon Caldera, Kamchatka, Russia.</title>
        <authorList>
            <person name="Wilkins L."/>
            <person name="Ettinger C."/>
        </authorList>
    </citation>
    <scope>NUCLEOTIDE SEQUENCE [LARGE SCALE GENOMIC DNA]</scope>
    <source>
        <strain evidence="6">ZAV-15</strain>
    </source>
</reference>
<dbReference type="Proteomes" id="UP000235731">
    <property type="component" value="Unassembled WGS sequence"/>
</dbReference>
<dbReference type="EMBL" id="PNIE01000066">
    <property type="protein sequence ID" value="PMP62331.1"/>
    <property type="molecule type" value="Genomic_DNA"/>
</dbReference>
<dbReference type="SMART" id="SM00849">
    <property type="entry name" value="Lactamase_B"/>
    <property type="match status" value="1"/>
</dbReference>
<dbReference type="PANTHER" id="PTHR46233:SF3">
    <property type="entry name" value="HYDROXYACYLGLUTATHIONE HYDROLASE GLOC"/>
    <property type="match status" value="1"/>
</dbReference>
<dbReference type="InterPro" id="IPR001279">
    <property type="entry name" value="Metallo-B-lactamas"/>
</dbReference>
<evidence type="ECO:0000256" key="4">
    <source>
        <dbReference type="ARBA" id="ARBA00022833"/>
    </source>
</evidence>
<evidence type="ECO:0000313" key="7">
    <source>
        <dbReference type="Proteomes" id="UP000235731"/>
    </source>
</evidence>
<sequence length="214" mass="24298">MKIETLIVGPLQVCCYLVYDEETLEAVIIDPGDNDPIIVERIEKLGLKPKYILGTHAHPDHILGADYLRKVYKIPFLLHREDEKFFRVPENFLTFKLWGFPENPQADAVFEDGTVLKFGNLKLKVIHTPGHSPGSVCFYNEKEGVLFTGDTLFVEGIGRADLPGGSYKLLIKSIQEKLFVLPEETIIYPGHDYGPKPTSTIGYEKRYNPFLNED</sequence>
<evidence type="ECO:0000256" key="2">
    <source>
        <dbReference type="ARBA" id="ARBA00022723"/>
    </source>
</evidence>
<dbReference type="InterPro" id="IPR036866">
    <property type="entry name" value="RibonucZ/Hydroxyglut_hydro"/>
</dbReference>
<gene>
    <name evidence="6" type="ORF">C0197_04855</name>
</gene>
<protein>
    <submittedName>
        <fullName evidence="6">MBL fold metallo-hydrolase</fullName>
    </submittedName>
</protein>
<evidence type="ECO:0000256" key="1">
    <source>
        <dbReference type="ARBA" id="ARBA00001947"/>
    </source>
</evidence>
<keyword evidence="3 6" id="KW-0378">Hydrolase</keyword>
<dbReference type="InterPro" id="IPR051453">
    <property type="entry name" value="MBL_Glyoxalase_II"/>
</dbReference>
<name>A0A2N7PIV5_9BACT</name>
<accession>A0A2N7PIV5</accession>
<dbReference type="GO" id="GO:0046872">
    <property type="term" value="F:metal ion binding"/>
    <property type="evidence" value="ECO:0007669"/>
    <property type="project" value="UniProtKB-KW"/>
</dbReference>
<dbReference type="SUPFAM" id="SSF56281">
    <property type="entry name" value="Metallo-hydrolase/oxidoreductase"/>
    <property type="match status" value="1"/>
</dbReference>
<keyword evidence="2" id="KW-0479">Metal-binding</keyword>
<dbReference type="GO" id="GO:0016787">
    <property type="term" value="F:hydrolase activity"/>
    <property type="evidence" value="ECO:0007669"/>
    <property type="project" value="UniProtKB-KW"/>
</dbReference>
<keyword evidence="4" id="KW-0862">Zinc</keyword>
<evidence type="ECO:0000259" key="5">
    <source>
        <dbReference type="SMART" id="SM00849"/>
    </source>
</evidence>
<proteinExistence type="predicted"/>
<dbReference type="CDD" id="cd06262">
    <property type="entry name" value="metallo-hydrolase-like_MBL-fold"/>
    <property type="match status" value="1"/>
</dbReference>
<dbReference type="Pfam" id="PF00753">
    <property type="entry name" value="Lactamase_B"/>
    <property type="match status" value="1"/>
</dbReference>
<comment type="cofactor">
    <cofactor evidence="1">
        <name>Zn(2+)</name>
        <dbReference type="ChEBI" id="CHEBI:29105"/>
    </cofactor>
</comment>
<organism evidence="6 7">
    <name type="scientific">Caldimicrobium thiodismutans</name>
    <dbReference type="NCBI Taxonomy" id="1653476"/>
    <lineage>
        <taxon>Bacteria</taxon>
        <taxon>Pseudomonadati</taxon>
        <taxon>Thermodesulfobacteriota</taxon>
        <taxon>Thermodesulfobacteria</taxon>
        <taxon>Thermodesulfobacteriales</taxon>
        <taxon>Thermodesulfobacteriaceae</taxon>
        <taxon>Caldimicrobium</taxon>
    </lineage>
</organism>
<dbReference type="AlphaFoldDB" id="A0A2N7PIV5"/>
<dbReference type="PANTHER" id="PTHR46233">
    <property type="entry name" value="HYDROXYACYLGLUTATHIONE HYDROLASE GLOC"/>
    <property type="match status" value="1"/>
</dbReference>
<evidence type="ECO:0000256" key="3">
    <source>
        <dbReference type="ARBA" id="ARBA00022801"/>
    </source>
</evidence>
<feature type="domain" description="Metallo-beta-lactamase" evidence="5">
    <location>
        <begin position="12"/>
        <end position="191"/>
    </location>
</feature>
<dbReference type="Gene3D" id="3.60.15.10">
    <property type="entry name" value="Ribonuclease Z/Hydroxyacylglutathione hydrolase-like"/>
    <property type="match status" value="1"/>
</dbReference>